<dbReference type="Proteomes" id="UP000541535">
    <property type="component" value="Unassembled WGS sequence"/>
</dbReference>
<dbReference type="Gene3D" id="3.40.190.10">
    <property type="entry name" value="Periplasmic binding protein-like II"/>
    <property type="match status" value="2"/>
</dbReference>
<feature type="domain" description="Solute-binding protein family 3/N-terminal" evidence="2">
    <location>
        <begin position="7"/>
        <end position="228"/>
    </location>
</feature>
<evidence type="ECO:0000313" key="3">
    <source>
        <dbReference type="EMBL" id="MBB3120291.1"/>
    </source>
</evidence>
<dbReference type="EMBL" id="JACHXD010000009">
    <property type="protein sequence ID" value="MBB3120291.1"/>
    <property type="molecule type" value="Genomic_DNA"/>
</dbReference>
<organism evidence="3 4">
    <name type="scientific">Pseudoduganella violacea</name>
    <dbReference type="NCBI Taxonomy" id="1715466"/>
    <lineage>
        <taxon>Bacteria</taxon>
        <taxon>Pseudomonadati</taxon>
        <taxon>Pseudomonadota</taxon>
        <taxon>Betaproteobacteria</taxon>
        <taxon>Burkholderiales</taxon>
        <taxon>Oxalobacteraceae</taxon>
        <taxon>Telluria group</taxon>
        <taxon>Pseudoduganella</taxon>
    </lineage>
</organism>
<dbReference type="RefSeq" id="WP_229426252.1">
    <property type="nucleotide sequence ID" value="NZ_JACHXD010000009.1"/>
</dbReference>
<dbReference type="AlphaFoldDB" id="A0A7W5FV13"/>
<dbReference type="SUPFAM" id="SSF53850">
    <property type="entry name" value="Periplasmic binding protein-like II"/>
    <property type="match status" value="1"/>
</dbReference>
<dbReference type="InterPro" id="IPR001638">
    <property type="entry name" value="Solute-binding_3/MltF_N"/>
</dbReference>
<accession>A0A7W5FV13</accession>
<sequence length="228" mass="25576">MAPEQWPPYIYRDARARLTGLDLELVTAIMHEAGCTLLIQQELPSARRQLMFQNGNLDLMLAANSTPERRAYARFSVPYRYEIVGLFTTPGKLKQYQQLGSFEDVSDQQLTLLAPKVGWYGPDYARSMHGIEAGGRLSTFNSFQQGIRMFAAGRAELIMGDAAALRYEARQQGVPLTSLPYVPFKAPVHLMLNAARTTQAELDQINAAIGRLEQRGVLDAIRTRYISH</sequence>
<evidence type="ECO:0000313" key="4">
    <source>
        <dbReference type="Proteomes" id="UP000541535"/>
    </source>
</evidence>
<gene>
    <name evidence="3" type="ORF">FHS03_003355</name>
</gene>
<reference evidence="3 4" key="1">
    <citation type="submission" date="2020-08" db="EMBL/GenBank/DDBJ databases">
        <title>Genomic Encyclopedia of Type Strains, Phase III (KMG-III): the genomes of soil and plant-associated and newly described type strains.</title>
        <authorList>
            <person name="Whitman W."/>
        </authorList>
    </citation>
    <scope>NUCLEOTIDE SEQUENCE [LARGE SCALE GENOMIC DNA]</scope>
    <source>
        <strain evidence="3 4">CECT 8897</strain>
    </source>
</reference>
<name>A0A7W5FV13_9BURK</name>
<keyword evidence="1" id="KW-0732">Signal</keyword>
<keyword evidence="4" id="KW-1185">Reference proteome</keyword>
<evidence type="ECO:0000259" key="2">
    <source>
        <dbReference type="SMART" id="SM00062"/>
    </source>
</evidence>
<dbReference type="PANTHER" id="PTHR35936">
    <property type="entry name" value="MEMBRANE-BOUND LYTIC MUREIN TRANSGLYCOSYLASE F"/>
    <property type="match status" value="1"/>
</dbReference>
<dbReference type="SMART" id="SM00062">
    <property type="entry name" value="PBPb"/>
    <property type="match status" value="1"/>
</dbReference>
<dbReference type="PANTHER" id="PTHR35936:SF20">
    <property type="entry name" value="ABC TRANSPORTER ARGININE-BINDING PROTEIN 2-RELATED"/>
    <property type="match status" value="1"/>
</dbReference>
<dbReference type="Pfam" id="PF00497">
    <property type="entry name" value="SBP_bac_3"/>
    <property type="match status" value="1"/>
</dbReference>
<comment type="caution">
    <text evidence="3">The sequence shown here is derived from an EMBL/GenBank/DDBJ whole genome shotgun (WGS) entry which is preliminary data.</text>
</comment>
<evidence type="ECO:0000256" key="1">
    <source>
        <dbReference type="ARBA" id="ARBA00022729"/>
    </source>
</evidence>
<proteinExistence type="predicted"/>
<protein>
    <submittedName>
        <fullName evidence="3">Polar amino acid transport system substrate-binding protein</fullName>
    </submittedName>
</protein>